<accession>A0A0E9LQF1</accession>
<dbReference type="PIRSF" id="PIRSF004553">
    <property type="entry name" value="CHP00095"/>
    <property type="match status" value="1"/>
</dbReference>
<gene>
    <name evidence="3" type="ORF">JCM15548_14704</name>
</gene>
<dbReference type="GO" id="GO:0008168">
    <property type="term" value="F:methyltransferase activity"/>
    <property type="evidence" value="ECO:0007669"/>
    <property type="project" value="UniProtKB-KW"/>
</dbReference>
<proteinExistence type="predicted"/>
<dbReference type="PANTHER" id="PTHR43542">
    <property type="entry name" value="METHYLTRANSFERASE"/>
    <property type="match status" value="1"/>
</dbReference>
<keyword evidence="4" id="KW-1185">Reference proteome</keyword>
<name>A0A0E9LQF1_9BACT</name>
<dbReference type="AlphaFoldDB" id="A0A0E9LQF1"/>
<dbReference type="GO" id="GO:0031167">
    <property type="term" value="P:rRNA methylation"/>
    <property type="evidence" value="ECO:0007669"/>
    <property type="project" value="InterPro"/>
</dbReference>
<sequence length="146" mass="16365">MANHYDFEELSVLDLFGGTGAISLEFASRGVPQVTCVEKNYHHYSFIKKCIVELDLTSVIQPVKADVFTFLSKGGMSPVRLIFADPPFDLPHFDKVLPAVLESGLMAPEGLFILEHGPQNDYSTHPAFQQLRKYGKVHFSFFGNQK</sequence>
<reference evidence="3 4" key="1">
    <citation type="journal article" date="2015" name="Microbes Environ.">
        <title>Distribution and evolution of nitrogen fixation genes in the phylum bacteroidetes.</title>
        <authorList>
            <person name="Inoue J."/>
            <person name="Oshima K."/>
            <person name="Suda W."/>
            <person name="Sakamoto M."/>
            <person name="Iino T."/>
            <person name="Noda S."/>
            <person name="Hongoh Y."/>
            <person name="Hattori M."/>
            <person name="Ohkuma M."/>
        </authorList>
    </citation>
    <scope>NUCLEOTIDE SEQUENCE [LARGE SCALE GENOMIC DNA]</scope>
    <source>
        <strain evidence="3">JCM 15548</strain>
    </source>
</reference>
<keyword evidence="1 3" id="KW-0489">Methyltransferase</keyword>
<keyword evidence="2 3" id="KW-0808">Transferase</keyword>
<dbReference type="Pfam" id="PF03602">
    <property type="entry name" value="Cons_hypoth95"/>
    <property type="match status" value="1"/>
</dbReference>
<protein>
    <submittedName>
        <fullName evidence="3">Ribosomal RNA small subunit methyltransferase D</fullName>
    </submittedName>
</protein>
<evidence type="ECO:0000256" key="1">
    <source>
        <dbReference type="ARBA" id="ARBA00022603"/>
    </source>
</evidence>
<dbReference type="PANTHER" id="PTHR43542:SF1">
    <property type="entry name" value="METHYLTRANSFERASE"/>
    <property type="match status" value="1"/>
</dbReference>
<dbReference type="EMBL" id="BAZW01000114">
    <property type="protein sequence ID" value="GAO27847.1"/>
    <property type="molecule type" value="Genomic_DNA"/>
</dbReference>
<dbReference type="InterPro" id="IPR029063">
    <property type="entry name" value="SAM-dependent_MTases_sf"/>
</dbReference>
<evidence type="ECO:0000256" key="2">
    <source>
        <dbReference type="ARBA" id="ARBA00022679"/>
    </source>
</evidence>
<dbReference type="SUPFAM" id="SSF53335">
    <property type="entry name" value="S-adenosyl-L-methionine-dependent methyltransferases"/>
    <property type="match status" value="1"/>
</dbReference>
<dbReference type="STRING" id="1236989.JCM15548_14704"/>
<dbReference type="Proteomes" id="UP000032900">
    <property type="component" value="Unassembled WGS sequence"/>
</dbReference>
<dbReference type="CDD" id="cd02440">
    <property type="entry name" value="AdoMet_MTases"/>
    <property type="match status" value="1"/>
</dbReference>
<dbReference type="InterPro" id="IPR004398">
    <property type="entry name" value="RNA_MeTrfase_RsmD"/>
</dbReference>
<comment type="caution">
    <text evidence="3">The sequence shown here is derived from an EMBL/GenBank/DDBJ whole genome shotgun (WGS) entry which is preliminary data.</text>
</comment>
<organism evidence="3 4">
    <name type="scientific">Geofilum rubicundum JCM 15548</name>
    <dbReference type="NCBI Taxonomy" id="1236989"/>
    <lineage>
        <taxon>Bacteria</taxon>
        <taxon>Pseudomonadati</taxon>
        <taxon>Bacteroidota</taxon>
        <taxon>Bacteroidia</taxon>
        <taxon>Marinilabiliales</taxon>
        <taxon>Marinilabiliaceae</taxon>
        <taxon>Geofilum</taxon>
    </lineage>
</organism>
<dbReference type="Gene3D" id="3.40.50.150">
    <property type="entry name" value="Vaccinia Virus protein VP39"/>
    <property type="match status" value="1"/>
</dbReference>
<evidence type="ECO:0000313" key="4">
    <source>
        <dbReference type="Proteomes" id="UP000032900"/>
    </source>
</evidence>
<evidence type="ECO:0000313" key="3">
    <source>
        <dbReference type="EMBL" id="GAO27847.1"/>
    </source>
</evidence>